<organism evidence="6 7">
    <name type="scientific">Suillus luteus UH-Slu-Lm8-n1</name>
    <dbReference type="NCBI Taxonomy" id="930992"/>
    <lineage>
        <taxon>Eukaryota</taxon>
        <taxon>Fungi</taxon>
        <taxon>Dikarya</taxon>
        <taxon>Basidiomycota</taxon>
        <taxon>Agaricomycotina</taxon>
        <taxon>Agaricomycetes</taxon>
        <taxon>Agaricomycetidae</taxon>
        <taxon>Boletales</taxon>
        <taxon>Suillineae</taxon>
        <taxon>Suillaceae</taxon>
        <taxon>Suillus</taxon>
    </lineage>
</organism>
<gene>
    <name evidence="6" type="ORF">CY34DRAFT_809425</name>
</gene>
<feature type="region of interest" description="Disordered" evidence="4">
    <location>
        <begin position="388"/>
        <end position="425"/>
    </location>
</feature>
<dbReference type="InterPro" id="IPR036322">
    <property type="entry name" value="WD40_repeat_dom_sf"/>
</dbReference>
<dbReference type="Pfam" id="PF00400">
    <property type="entry name" value="WD40"/>
    <property type="match status" value="3"/>
</dbReference>
<dbReference type="InterPro" id="IPR019775">
    <property type="entry name" value="WD40_repeat_CS"/>
</dbReference>
<evidence type="ECO:0000256" key="3">
    <source>
        <dbReference type="PROSITE-ProRule" id="PRU00221"/>
    </source>
</evidence>
<dbReference type="AlphaFoldDB" id="A0A0D0A9A2"/>
<dbReference type="SUPFAM" id="SSF50978">
    <property type="entry name" value="WD40 repeat-like"/>
    <property type="match status" value="1"/>
</dbReference>
<dbReference type="Proteomes" id="UP000054485">
    <property type="component" value="Unassembled WGS sequence"/>
</dbReference>
<dbReference type="EMBL" id="KN835398">
    <property type="protein sequence ID" value="KIK38346.1"/>
    <property type="molecule type" value="Genomic_DNA"/>
</dbReference>
<dbReference type="HOGENOM" id="CLU_000288_57_33_1"/>
<evidence type="ECO:0000313" key="6">
    <source>
        <dbReference type="EMBL" id="KIK38346.1"/>
    </source>
</evidence>
<feature type="compositionally biased region" description="Low complexity" evidence="4">
    <location>
        <begin position="415"/>
        <end position="425"/>
    </location>
</feature>
<dbReference type="PRINTS" id="PR00320">
    <property type="entry name" value="GPROTEINBRPT"/>
</dbReference>
<dbReference type="Pfam" id="PF23414">
    <property type="entry name" value="Beta-prop_EML_2"/>
    <property type="match status" value="1"/>
</dbReference>
<dbReference type="PANTHER" id="PTHR19848">
    <property type="entry name" value="WD40 REPEAT PROTEIN"/>
    <property type="match status" value="1"/>
</dbReference>
<dbReference type="SMART" id="SM00320">
    <property type="entry name" value="WD40"/>
    <property type="match status" value="7"/>
</dbReference>
<protein>
    <recommendedName>
        <fullName evidence="5">EML-like second beta-propeller domain-containing protein</fullName>
    </recommendedName>
</protein>
<dbReference type="CDD" id="cd00200">
    <property type="entry name" value="WD40"/>
    <property type="match status" value="1"/>
</dbReference>
<feature type="repeat" description="WD" evidence="3">
    <location>
        <begin position="97"/>
        <end position="138"/>
    </location>
</feature>
<feature type="repeat" description="WD" evidence="3">
    <location>
        <begin position="181"/>
        <end position="222"/>
    </location>
</feature>
<dbReference type="OrthoDB" id="2654985at2759"/>
<evidence type="ECO:0000256" key="4">
    <source>
        <dbReference type="SAM" id="MobiDB-lite"/>
    </source>
</evidence>
<proteinExistence type="predicted"/>
<feature type="repeat" description="WD" evidence="3">
    <location>
        <begin position="266"/>
        <end position="307"/>
    </location>
</feature>
<dbReference type="PROSITE" id="PS50294">
    <property type="entry name" value="WD_REPEATS_REGION"/>
    <property type="match status" value="7"/>
</dbReference>
<feature type="domain" description="EML-like second beta-propeller" evidence="5">
    <location>
        <begin position="64"/>
        <end position="222"/>
    </location>
</feature>
<dbReference type="PROSITE" id="PS00678">
    <property type="entry name" value="WD_REPEATS_1"/>
    <property type="match status" value="3"/>
</dbReference>
<evidence type="ECO:0000259" key="5">
    <source>
        <dbReference type="Pfam" id="PF23414"/>
    </source>
</evidence>
<accession>A0A0D0A9A2</accession>
<feature type="repeat" description="WD" evidence="3">
    <location>
        <begin position="11"/>
        <end position="54"/>
    </location>
</feature>
<keyword evidence="2" id="KW-0677">Repeat</keyword>
<dbReference type="PANTHER" id="PTHR19848:SF8">
    <property type="entry name" value="F-BOX AND WD REPEAT DOMAIN CONTAINING 7"/>
    <property type="match status" value="1"/>
</dbReference>
<keyword evidence="7" id="KW-1185">Reference proteome</keyword>
<dbReference type="InterPro" id="IPR001680">
    <property type="entry name" value="WD40_rpt"/>
</dbReference>
<sequence>MEPSLSPIRRLRGHTSVVQEVVFSKYKNKLKVISTSDDKTTRIWDVETGEQENALEGHVSGTCGLAVSMDGRRIVSGAGGGKIIIWDADTKEIIRCLSHHAGWVTFIQFSPDEKRLASAAFDGTLKIWDTETWELVFNIDDHQDGIETVAYSPNGTKIASGSYDQTVRIWNATTGKQQTQPLSHDAVVRSIVWSPDSRRLISACKDGRIYFWSAPTGAQLGSPLRAHLDVINLLAISPDGELIASASADHTARLWSTSTRKPIGRVLQHDDQVTTIAFSPDGQLVATGSSENIVFLWDISQQSTIMTNAVSPSFVSPASNITSYIDQPSPSFDSLSVSSTLVELPDGTEFATEHVGSRDVATSPSLHPRGHSNHEIPSLVHIYPVVPPENINSRDADPSPYPSFSPQGTSRPHIAPASASTPALSSPLKSFWKRFPILNRSEASVDSKRWKLKFPRIGSIMRRKRRNAGSGDPQH</sequence>
<name>A0A0D0A9A2_9AGAM</name>
<keyword evidence="1 3" id="KW-0853">WD repeat</keyword>
<feature type="repeat" description="WD" evidence="3">
    <location>
        <begin position="55"/>
        <end position="96"/>
    </location>
</feature>
<dbReference type="InParanoid" id="A0A0D0A9A2"/>
<dbReference type="STRING" id="930992.A0A0D0A9A2"/>
<dbReference type="InterPro" id="IPR055442">
    <property type="entry name" value="Beta-prop_EML-like_2nd"/>
</dbReference>
<evidence type="ECO:0000256" key="2">
    <source>
        <dbReference type="ARBA" id="ARBA00022737"/>
    </source>
</evidence>
<evidence type="ECO:0000256" key="1">
    <source>
        <dbReference type="ARBA" id="ARBA00022574"/>
    </source>
</evidence>
<dbReference type="InterPro" id="IPR020472">
    <property type="entry name" value="WD40_PAC1"/>
</dbReference>
<reference evidence="7" key="2">
    <citation type="submission" date="2015-01" db="EMBL/GenBank/DDBJ databases">
        <title>Evolutionary Origins and Diversification of the Mycorrhizal Mutualists.</title>
        <authorList>
            <consortium name="DOE Joint Genome Institute"/>
            <consortium name="Mycorrhizal Genomics Consortium"/>
            <person name="Kohler A."/>
            <person name="Kuo A."/>
            <person name="Nagy L.G."/>
            <person name="Floudas D."/>
            <person name="Copeland A."/>
            <person name="Barry K.W."/>
            <person name="Cichocki N."/>
            <person name="Veneault-Fourrey C."/>
            <person name="LaButti K."/>
            <person name="Lindquist E.A."/>
            <person name="Lipzen A."/>
            <person name="Lundell T."/>
            <person name="Morin E."/>
            <person name="Murat C."/>
            <person name="Riley R."/>
            <person name="Ohm R."/>
            <person name="Sun H."/>
            <person name="Tunlid A."/>
            <person name="Henrissat B."/>
            <person name="Grigoriev I.V."/>
            <person name="Hibbett D.S."/>
            <person name="Martin F."/>
        </authorList>
    </citation>
    <scope>NUCLEOTIDE SEQUENCE [LARGE SCALE GENOMIC DNA]</scope>
    <source>
        <strain evidence="7">UH-Slu-Lm8-n1</strain>
    </source>
</reference>
<reference evidence="6 7" key="1">
    <citation type="submission" date="2014-04" db="EMBL/GenBank/DDBJ databases">
        <authorList>
            <consortium name="DOE Joint Genome Institute"/>
            <person name="Kuo A."/>
            <person name="Ruytinx J."/>
            <person name="Rineau F."/>
            <person name="Colpaert J."/>
            <person name="Kohler A."/>
            <person name="Nagy L.G."/>
            <person name="Floudas D."/>
            <person name="Copeland A."/>
            <person name="Barry K.W."/>
            <person name="Cichocki N."/>
            <person name="Veneault-Fourrey C."/>
            <person name="LaButti K."/>
            <person name="Lindquist E.A."/>
            <person name="Lipzen A."/>
            <person name="Lundell T."/>
            <person name="Morin E."/>
            <person name="Murat C."/>
            <person name="Sun H."/>
            <person name="Tunlid A."/>
            <person name="Henrissat B."/>
            <person name="Grigoriev I.V."/>
            <person name="Hibbett D.S."/>
            <person name="Martin F."/>
            <person name="Nordberg H.P."/>
            <person name="Cantor M.N."/>
            <person name="Hua S.X."/>
        </authorList>
    </citation>
    <scope>NUCLEOTIDE SEQUENCE [LARGE SCALE GENOMIC DNA]</scope>
    <source>
        <strain evidence="6 7">UH-Slu-Lm8-n1</strain>
    </source>
</reference>
<feature type="repeat" description="WD" evidence="3">
    <location>
        <begin position="139"/>
        <end position="180"/>
    </location>
</feature>
<evidence type="ECO:0000313" key="7">
    <source>
        <dbReference type="Proteomes" id="UP000054485"/>
    </source>
</evidence>
<feature type="region of interest" description="Disordered" evidence="4">
    <location>
        <begin position="353"/>
        <end position="373"/>
    </location>
</feature>
<dbReference type="PROSITE" id="PS50082">
    <property type="entry name" value="WD_REPEATS_2"/>
    <property type="match status" value="7"/>
</dbReference>
<dbReference type="Gene3D" id="2.130.10.10">
    <property type="entry name" value="YVTN repeat-like/Quinoprotein amine dehydrogenase"/>
    <property type="match status" value="2"/>
</dbReference>
<dbReference type="InterPro" id="IPR015943">
    <property type="entry name" value="WD40/YVTN_repeat-like_dom_sf"/>
</dbReference>
<feature type="repeat" description="WD" evidence="3">
    <location>
        <begin position="224"/>
        <end position="265"/>
    </location>
</feature>